<organism evidence="1 2">
    <name type="scientific">Ceratodon purpureus</name>
    <name type="common">Fire moss</name>
    <name type="synonym">Dicranum purpureum</name>
    <dbReference type="NCBI Taxonomy" id="3225"/>
    <lineage>
        <taxon>Eukaryota</taxon>
        <taxon>Viridiplantae</taxon>
        <taxon>Streptophyta</taxon>
        <taxon>Embryophyta</taxon>
        <taxon>Bryophyta</taxon>
        <taxon>Bryophytina</taxon>
        <taxon>Bryopsida</taxon>
        <taxon>Dicranidae</taxon>
        <taxon>Pseudoditrichales</taxon>
        <taxon>Ditrichaceae</taxon>
        <taxon>Ceratodon</taxon>
    </lineage>
</organism>
<protein>
    <submittedName>
        <fullName evidence="1">Uncharacterized protein</fullName>
    </submittedName>
</protein>
<gene>
    <name evidence="1" type="ORF">KC19_2G278900</name>
</gene>
<keyword evidence="2" id="KW-1185">Reference proteome</keyword>
<name>A0A8T0J1M8_CERPU</name>
<evidence type="ECO:0000313" key="2">
    <source>
        <dbReference type="Proteomes" id="UP000822688"/>
    </source>
</evidence>
<accession>A0A8T0J1M8</accession>
<comment type="caution">
    <text evidence="1">The sequence shown here is derived from an EMBL/GenBank/DDBJ whole genome shotgun (WGS) entry which is preliminary data.</text>
</comment>
<dbReference type="EMBL" id="CM026422">
    <property type="protein sequence ID" value="KAG0588926.1"/>
    <property type="molecule type" value="Genomic_DNA"/>
</dbReference>
<reference evidence="1" key="1">
    <citation type="submission" date="2020-06" db="EMBL/GenBank/DDBJ databases">
        <title>WGS assembly of Ceratodon purpureus strain R40.</title>
        <authorList>
            <person name="Carey S.B."/>
            <person name="Jenkins J."/>
            <person name="Shu S."/>
            <person name="Lovell J.T."/>
            <person name="Sreedasyam A."/>
            <person name="Maumus F."/>
            <person name="Tiley G.P."/>
            <person name="Fernandez-Pozo N."/>
            <person name="Barry K."/>
            <person name="Chen C."/>
            <person name="Wang M."/>
            <person name="Lipzen A."/>
            <person name="Daum C."/>
            <person name="Saski C.A."/>
            <person name="Payton A.C."/>
            <person name="Mcbreen J.C."/>
            <person name="Conrad R.E."/>
            <person name="Kollar L.M."/>
            <person name="Olsson S."/>
            <person name="Huttunen S."/>
            <person name="Landis J.B."/>
            <person name="Wickett N.J."/>
            <person name="Johnson M.G."/>
            <person name="Rensing S.A."/>
            <person name="Grimwood J."/>
            <person name="Schmutz J."/>
            <person name="Mcdaniel S.F."/>
        </authorList>
    </citation>
    <scope>NUCLEOTIDE SEQUENCE</scope>
    <source>
        <strain evidence="1">R40</strain>
    </source>
</reference>
<sequence>MRGGLLSHKFVSLTSKFGCQLEERAPHSKPTSASSQCSPCEEFQTFAREGTRASPSLRLNWGLIIVALHRYSLQCNLREEVSLPCPTCRLYIQSSLRHSRRPCPGARVLLLHNPLLAVRAKRAGEGFWKKMAWSIEPT</sequence>
<dbReference type="Proteomes" id="UP000822688">
    <property type="component" value="Chromosome 2"/>
</dbReference>
<dbReference type="AlphaFoldDB" id="A0A8T0J1M8"/>
<evidence type="ECO:0000313" key="1">
    <source>
        <dbReference type="EMBL" id="KAG0588926.1"/>
    </source>
</evidence>
<proteinExistence type="predicted"/>